<dbReference type="Proteomes" id="UP000195772">
    <property type="component" value="Unassembled WGS sequence"/>
</dbReference>
<protein>
    <submittedName>
        <fullName evidence="3">DUF1735 domain-containing protein</fullName>
    </submittedName>
</protein>
<reference evidence="4" key="1">
    <citation type="submission" date="2017-04" db="EMBL/GenBank/DDBJ databases">
        <title>Function of individual gut microbiota members based on whole genome sequencing of pure cultures obtained from chicken caecum.</title>
        <authorList>
            <person name="Medvecky M."/>
            <person name="Cejkova D."/>
            <person name="Polansky O."/>
            <person name="Karasova D."/>
            <person name="Kubasova T."/>
            <person name="Cizek A."/>
            <person name="Rychlik I."/>
        </authorList>
    </citation>
    <scope>NUCLEOTIDE SEQUENCE [LARGE SCALE GENOMIC DNA]</scope>
    <source>
        <strain evidence="4">An90</strain>
    </source>
</reference>
<dbReference type="EMBL" id="JANGBQ010000004">
    <property type="protein sequence ID" value="MCQ5082028.1"/>
    <property type="molecule type" value="Genomic_DNA"/>
</dbReference>
<dbReference type="AlphaFoldDB" id="A0A1Y3QTI8"/>
<organism evidence="3 4">
    <name type="scientific">Alistipes onderdonkii</name>
    <dbReference type="NCBI Taxonomy" id="328813"/>
    <lineage>
        <taxon>Bacteria</taxon>
        <taxon>Pseudomonadati</taxon>
        <taxon>Bacteroidota</taxon>
        <taxon>Bacteroidia</taxon>
        <taxon>Bacteroidales</taxon>
        <taxon>Rikenellaceae</taxon>
        <taxon>Alistipes</taxon>
    </lineage>
</organism>
<evidence type="ECO:0000313" key="3">
    <source>
        <dbReference type="EMBL" id="OUN02926.1"/>
    </source>
</evidence>
<feature type="signal peptide" evidence="1">
    <location>
        <begin position="1"/>
        <end position="23"/>
    </location>
</feature>
<dbReference type="PROSITE" id="PS51257">
    <property type="entry name" value="PROKAR_LIPOPROTEIN"/>
    <property type="match status" value="1"/>
</dbReference>
<evidence type="ECO:0000256" key="1">
    <source>
        <dbReference type="SAM" id="SignalP"/>
    </source>
</evidence>
<dbReference type="Proteomes" id="UP001205035">
    <property type="component" value="Unassembled WGS sequence"/>
</dbReference>
<gene>
    <name evidence="3" type="ORF">B5G41_10405</name>
    <name evidence="2" type="ORF">NE651_03885</name>
</gene>
<comment type="caution">
    <text evidence="3">The sequence shown here is derived from an EMBL/GenBank/DDBJ whole genome shotgun (WGS) entry which is preliminary data.</text>
</comment>
<proteinExistence type="predicted"/>
<dbReference type="Gene3D" id="2.60.40.1740">
    <property type="entry name" value="hypothetical protein (bacova_03559)"/>
    <property type="match status" value="1"/>
</dbReference>
<sequence length="177" mass="19038">MRTIVTFFSVLLLACGAASCQKADSERPWGSAVIYMPQAGYTPYAVPNGGTAQQSNKNYRIDTQAGKVHIFLGIYRAGLAELQAYTVSVSVGSTPLDGTVLLPGRAYTLPSSVSCPDGKRDATFFLTVDIAYLKANADKDFSLPVTISDPTRYALNDKLTTTQVRIDTSELLSKEGL</sequence>
<dbReference type="RefSeq" id="WP_022333251.1">
    <property type="nucleotide sequence ID" value="NZ_DAWEOI010000005.1"/>
</dbReference>
<reference evidence="3" key="2">
    <citation type="journal article" date="2018" name="BMC Genomics">
        <title>Whole genome sequencing and function prediction of 133 gut anaerobes isolated from chicken caecum in pure cultures.</title>
        <authorList>
            <person name="Medvecky M."/>
            <person name="Cejkova D."/>
            <person name="Polansky O."/>
            <person name="Karasova D."/>
            <person name="Kubasova T."/>
            <person name="Cizek A."/>
            <person name="Rychlik I."/>
        </authorList>
    </citation>
    <scope>NUCLEOTIDE SEQUENCE</scope>
    <source>
        <strain evidence="3">An90</strain>
    </source>
</reference>
<accession>A0A1Y3QTI8</accession>
<dbReference type="eggNOG" id="COG3291">
    <property type="taxonomic scope" value="Bacteria"/>
</dbReference>
<keyword evidence="1" id="KW-0732">Signal</keyword>
<name>A0A1Y3QTI8_9BACT</name>
<feature type="chain" id="PRO_5011006481" evidence="1">
    <location>
        <begin position="24"/>
        <end position="177"/>
    </location>
</feature>
<evidence type="ECO:0000313" key="2">
    <source>
        <dbReference type="EMBL" id="MCQ5082028.1"/>
    </source>
</evidence>
<evidence type="ECO:0000313" key="4">
    <source>
        <dbReference type="Proteomes" id="UP000195772"/>
    </source>
</evidence>
<dbReference type="OrthoDB" id="1097002at2"/>
<dbReference type="EMBL" id="NFHB01000006">
    <property type="protein sequence ID" value="OUN02926.1"/>
    <property type="molecule type" value="Genomic_DNA"/>
</dbReference>
<reference evidence="2" key="3">
    <citation type="submission" date="2022-06" db="EMBL/GenBank/DDBJ databases">
        <title>Isolation of gut microbiota from human fecal samples.</title>
        <authorList>
            <person name="Pamer E.G."/>
            <person name="Barat B."/>
            <person name="Waligurski E."/>
            <person name="Medina S."/>
            <person name="Paddock L."/>
            <person name="Mostad J."/>
        </authorList>
    </citation>
    <scope>NUCLEOTIDE SEQUENCE</scope>
    <source>
        <strain evidence="2">DFI.6.22</strain>
    </source>
</reference>